<proteinExistence type="inferred from homology"/>
<evidence type="ECO:0000256" key="1">
    <source>
        <dbReference type="ARBA" id="ARBA00007692"/>
    </source>
</evidence>
<keyword evidence="2" id="KW-0806">Transcription termination</keyword>
<dbReference type="InterPro" id="IPR003690">
    <property type="entry name" value="MTERF"/>
</dbReference>
<dbReference type="PANTHER" id="PTHR13068">
    <property type="entry name" value="CGI-12 PROTEIN-RELATED"/>
    <property type="match status" value="1"/>
</dbReference>
<accession>A0AAW2IKK6</accession>
<dbReference type="PANTHER" id="PTHR13068:SF130">
    <property type="entry name" value="TRANSCRIPTION TERMINATION FACTOR MTERF6, CHLOROPLASTIC_MITOCHONDRIAL-LIKE"/>
    <property type="match status" value="1"/>
</dbReference>
<keyword evidence="3" id="KW-0809">Transit peptide</keyword>
<protein>
    <submittedName>
        <fullName evidence="4">Uncharacterized protein</fullName>
    </submittedName>
</protein>
<keyword evidence="2" id="KW-0804">Transcription</keyword>
<evidence type="ECO:0000256" key="3">
    <source>
        <dbReference type="ARBA" id="ARBA00022946"/>
    </source>
</evidence>
<dbReference type="InterPro" id="IPR038538">
    <property type="entry name" value="MTERF_sf"/>
</dbReference>
<dbReference type="AlphaFoldDB" id="A0AAW2IKK6"/>
<organism evidence="4">
    <name type="scientific">Sesamum angustifolium</name>
    <dbReference type="NCBI Taxonomy" id="2727405"/>
    <lineage>
        <taxon>Eukaryota</taxon>
        <taxon>Viridiplantae</taxon>
        <taxon>Streptophyta</taxon>
        <taxon>Embryophyta</taxon>
        <taxon>Tracheophyta</taxon>
        <taxon>Spermatophyta</taxon>
        <taxon>Magnoliopsida</taxon>
        <taxon>eudicotyledons</taxon>
        <taxon>Gunneridae</taxon>
        <taxon>Pentapetalae</taxon>
        <taxon>asterids</taxon>
        <taxon>lamiids</taxon>
        <taxon>Lamiales</taxon>
        <taxon>Pedaliaceae</taxon>
        <taxon>Sesamum</taxon>
    </lineage>
</organism>
<gene>
    <name evidence="4" type="ORF">Sangu_2945500</name>
</gene>
<dbReference type="Gene3D" id="1.25.70.10">
    <property type="entry name" value="Transcription termination factor 3, mitochondrial"/>
    <property type="match status" value="1"/>
</dbReference>
<dbReference type="Pfam" id="PF02536">
    <property type="entry name" value="mTERF"/>
    <property type="match status" value="1"/>
</dbReference>
<dbReference type="GO" id="GO:0006353">
    <property type="term" value="P:DNA-templated transcription termination"/>
    <property type="evidence" value="ECO:0007669"/>
    <property type="project" value="UniProtKB-KW"/>
</dbReference>
<dbReference type="SMART" id="SM00733">
    <property type="entry name" value="Mterf"/>
    <property type="match status" value="7"/>
</dbReference>
<dbReference type="FunFam" id="1.25.70.10:FF:000001">
    <property type="entry name" value="Mitochondrial transcription termination factor-like"/>
    <property type="match status" value="1"/>
</dbReference>
<dbReference type="GO" id="GO:0003676">
    <property type="term" value="F:nucleic acid binding"/>
    <property type="evidence" value="ECO:0007669"/>
    <property type="project" value="InterPro"/>
</dbReference>
<dbReference type="EMBL" id="JACGWK010001812">
    <property type="protein sequence ID" value="KAL0282497.1"/>
    <property type="molecule type" value="Genomic_DNA"/>
</dbReference>
<reference evidence="4" key="2">
    <citation type="journal article" date="2024" name="Plant">
        <title>Genomic evolution and insights into agronomic trait innovations of Sesamum species.</title>
        <authorList>
            <person name="Miao H."/>
            <person name="Wang L."/>
            <person name="Qu L."/>
            <person name="Liu H."/>
            <person name="Sun Y."/>
            <person name="Le M."/>
            <person name="Wang Q."/>
            <person name="Wei S."/>
            <person name="Zheng Y."/>
            <person name="Lin W."/>
            <person name="Duan Y."/>
            <person name="Cao H."/>
            <person name="Xiong S."/>
            <person name="Wang X."/>
            <person name="Wei L."/>
            <person name="Li C."/>
            <person name="Ma Q."/>
            <person name="Ju M."/>
            <person name="Zhao R."/>
            <person name="Li G."/>
            <person name="Mu C."/>
            <person name="Tian Q."/>
            <person name="Mei H."/>
            <person name="Zhang T."/>
            <person name="Gao T."/>
            <person name="Zhang H."/>
        </authorList>
    </citation>
    <scope>NUCLEOTIDE SEQUENCE</scope>
    <source>
        <strain evidence="4">G01</strain>
    </source>
</reference>
<comment type="similarity">
    <text evidence="1">Belongs to the mTERF family.</text>
</comment>
<keyword evidence="2" id="KW-0805">Transcription regulation</keyword>
<evidence type="ECO:0000313" key="4">
    <source>
        <dbReference type="EMBL" id="KAL0282497.1"/>
    </source>
</evidence>
<reference evidence="4" key="1">
    <citation type="submission" date="2020-06" db="EMBL/GenBank/DDBJ databases">
        <authorList>
            <person name="Li T."/>
            <person name="Hu X."/>
            <person name="Zhang T."/>
            <person name="Song X."/>
            <person name="Zhang H."/>
            <person name="Dai N."/>
            <person name="Sheng W."/>
            <person name="Hou X."/>
            <person name="Wei L."/>
        </authorList>
    </citation>
    <scope>NUCLEOTIDE SEQUENCE</scope>
    <source>
        <strain evidence="4">G01</strain>
        <tissue evidence="4">Leaf</tissue>
    </source>
</reference>
<name>A0AAW2IKK6_9LAMI</name>
<sequence>MITALVRQNLTRLSFKNSSSLCEPHHVVFSLSLLRFSTSGERNPVFDSPVYEFLLHKHDFSPAAASRVASVVTHLRNPNKSASVLSFLKESGFSKTQVEKMVKIRPQLLSANLERSIKPKIKIFQDLGFPANDISEIISNDPWILRRSVNNILIPSLSALRSLLGSYADVAKFLKTAGCFLRSNLDNNLVPNVELLKNCGVAVKQIILIMNHFPRLLLCKPEVMKTYVDKVDKMGVDRSSRMFIHGVRTIGSMSYKTLELKFRTFRELGFSEGDIAAAFRNAPLVFCRSEEKLKGVKEVLLATGKYNESCVVNYPASLMYSIEKRYKPRLQVLEMLESKDMIQCWPKVSTLCIMSNKRFYDKFIGPYLDEVGDVCMTKSALSGTREVKVKN</sequence>
<comment type="caution">
    <text evidence="4">The sequence shown here is derived from an EMBL/GenBank/DDBJ whole genome shotgun (WGS) entry which is preliminary data.</text>
</comment>
<evidence type="ECO:0000256" key="2">
    <source>
        <dbReference type="ARBA" id="ARBA00022472"/>
    </source>
</evidence>